<reference evidence="1" key="1">
    <citation type="submission" date="2017-08" db="EMBL/GenBank/DDBJ databases">
        <authorList>
            <consortium name="Urmite Genomes"/>
        </authorList>
    </citation>
    <scope>NUCLEOTIDE SEQUENCE [LARGE SCALE GENOMIC DNA]</scope>
    <source>
        <strain evidence="1">IHUMI-LCC2</strain>
    </source>
</reference>
<dbReference type="RefSeq" id="YP_009448921.1">
    <property type="nucleotide sequence ID" value="NC_036594.1"/>
</dbReference>
<evidence type="ECO:0008006" key="3">
    <source>
        <dbReference type="Google" id="ProtNLM"/>
    </source>
</evidence>
<proteinExistence type="predicted"/>
<dbReference type="Proteomes" id="UP000236316">
    <property type="component" value="Segment"/>
</dbReference>
<dbReference type="GeneID" id="35382534"/>
<accession>A0A2I2L585</accession>
<dbReference type="KEGG" id="vg:35382534"/>
<dbReference type="EMBL" id="LT906555">
    <property type="protein sequence ID" value="SNW62619.1"/>
    <property type="molecule type" value="Genomic_DNA"/>
</dbReference>
<protein>
    <recommendedName>
        <fullName evidence="3">F-box domain-containing protein</fullName>
    </recommendedName>
</protein>
<gene>
    <name evidence="1" type="ORF">ORPV_715</name>
</gene>
<keyword evidence="2" id="KW-1185">Reference proteome</keyword>
<evidence type="ECO:0000313" key="1">
    <source>
        <dbReference type="EMBL" id="SNW62619.1"/>
    </source>
</evidence>
<evidence type="ECO:0000313" key="2">
    <source>
        <dbReference type="Proteomes" id="UP000236316"/>
    </source>
</evidence>
<name>A0A2I2L585_9VIRU</name>
<organism evidence="1">
    <name type="scientific">Orpheovirus IHUMI-LCC2</name>
    <dbReference type="NCBI Taxonomy" id="2023057"/>
    <lineage>
        <taxon>Viruses</taxon>
        <taxon>Varidnaviria</taxon>
        <taxon>Bamfordvirae</taxon>
        <taxon>Nucleocytoviricota</taxon>
        <taxon>Megaviricetes</taxon>
        <taxon>Pimascovirales</taxon>
        <taxon>Ocovirineae</taxon>
        <taxon>Orpheoviridae</taxon>
        <taxon>Alphaorpheovirus</taxon>
        <taxon>Alphaorpheovirus massiliense</taxon>
    </lineage>
</organism>
<sequence length="468" mass="55808">MEEDIINILPKEISSQILGYTNIDDILTFCLTSKESAKICDNIYLINIVKNKYLPRGNYDKYTNNEILRLAKYNLMYVKDFYDYDMENTEDFLSHEFIDSDEYKKGIINTYILPLLKDDNYNIIDLDSNKLEWLMNVRFDDLMVLSMKLYPVDKHVYFISRKFQDGVNDILKRMFYTDRLDEDIIALVMAFMEGNVDNDILYRMSDTLYLLCLRMNRINILNYLLRFILPYIKRESWAHLRKFIDMKNAKVNIEDEIDYFCKYAGGNIASNNYYQLVSDYLSNGGTITKTIDETLNTEQGLYNILIYCTMNHDILLEKVNPYIMKNYLQEYEGKISASNFKYKLTPKEYIEFVAYVIGSGYNNDILFKYIENESEYQILFCLNLLREDRIETIIKKLGIEYVYHYFTINFFTTKVFNNFLKIVSKNTDLQKFSASEYVKNDTPYTYFNRLILALYRKDTNYLKQFVGM</sequence>